<reference evidence="2" key="1">
    <citation type="journal article" date="2014" name="Int. J. Syst. Evol. Microbiol.">
        <title>Complete genome sequence of Corynebacterium casei LMG S-19264T (=DSM 44701T), isolated from a smear-ripened cheese.</title>
        <authorList>
            <consortium name="US DOE Joint Genome Institute (JGI-PGF)"/>
            <person name="Walter F."/>
            <person name="Albersmeier A."/>
            <person name="Kalinowski J."/>
            <person name="Ruckert C."/>
        </authorList>
    </citation>
    <scope>NUCLEOTIDE SEQUENCE</scope>
    <source>
        <strain evidence="2">CGMCC 4.7299</strain>
    </source>
</reference>
<evidence type="ECO:0000259" key="1">
    <source>
        <dbReference type="PROSITE" id="PS50801"/>
    </source>
</evidence>
<sequence>MSEQWVTVTERDGTAVVRLVGEIDLTNASEVGQSIARGCGAAPAVLIDLTAVSFLDSSGVRVLDTLVGEFDSHGVRTRLVVGESGVARMTLQLCAFRDDLLAIDVEQAAAELRG</sequence>
<dbReference type="Pfam" id="PF01740">
    <property type="entry name" value="STAS"/>
    <property type="match status" value="1"/>
</dbReference>
<proteinExistence type="predicted"/>
<dbReference type="PROSITE" id="PS50801">
    <property type="entry name" value="STAS"/>
    <property type="match status" value="1"/>
</dbReference>
<dbReference type="RefSeq" id="WP_189082392.1">
    <property type="nucleotide sequence ID" value="NZ_BMMX01000045.1"/>
</dbReference>
<dbReference type="Proteomes" id="UP000656042">
    <property type="component" value="Unassembled WGS sequence"/>
</dbReference>
<name>A0A8J3C422_9ACTN</name>
<dbReference type="Gene3D" id="3.30.750.24">
    <property type="entry name" value="STAS domain"/>
    <property type="match status" value="1"/>
</dbReference>
<organism evidence="2 3">
    <name type="scientific">Mangrovihabitans endophyticus</name>
    <dbReference type="NCBI Taxonomy" id="1751298"/>
    <lineage>
        <taxon>Bacteria</taxon>
        <taxon>Bacillati</taxon>
        <taxon>Actinomycetota</taxon>
        <taxon>Actinomycetes</taxon>
        <taxon>Micromonosporales</taxon>
        <taxon>Micromonosporaceae</taxon>
        <taxon>Mangrovihabitans</taxon>
    </lineage>
</organism>
<dbReference type="CDD" id="cd07043">
    <property type="entry name" value="STAS_anti-anti-sigma_factors"/>
    <property type="match status" value="1"/>
</dbReference>
<dbReference type="SUPFAM" id="SSF52091">
    <property type="entry name" value="SpoIIaa-like"/>
    <property type="match status" value="1"/>
</dbReference>
<protein>
    <recommendedName>
        <fullName evidence="1">STAS domain-containing protein</fullName>
    </recommendedName>
</protein>
<comment type="caution">
    <text evidence="2">The sequence shown here is derived from an EMBL/GenBank/DDBJ whole genome shotgun (WGS) entry which is preliminary data.</text>
</comment>
<evidence type="ECO:0000313" key="3">
    <source>
        <dbReference type="Proteomes" id="UP000656042"/>
    </source>
</evidence>
<feature type="domain" description="STAS" evidence="1">
    <location>
        <begin position="4"/>
        <end position="80"/>
    </location>
</feature>
<dbReference type="AlphaFoldDB" id="A0A8J3C422"/>
<gene>
    <name evidence="2" type="ORF">GCM10012284_56710</name>
</gene>
<dbReference type="EMBL" id="BMMX01000045">
    <property type="protein sequence ID" value="GGL14634.1"/>
    <property type="molecule type" value="Genomic_DNA"/>
</dbReference>
<dbReference type="InterPro" id="IPR002645">
    <property type="entry name" value="STAS_dom"/>
</dbReference>
<accession>A0A8J3C422</accession>
<evidence type="ECO:0000313" key="2">
    <source>
        <dbReference type="EMBL" id="GGL14634.1"/>
    </source>
</evidence>
<reference evidence="2" key="2">
    <citation type="submission" date="2020-09" db="EMBL/GenBank/DDBJ databases">
        <authorList>
            <person name="Sun Q."/>
            <person name="Zhou Y."/>
        </authorList>
    </citation>
    <scope>NUCLEOTIDE SEQUENCE</scope>
    <source>
        <strain evidence="2">CGMCC 4.7299</strain>
    </source>
</reference>
<dbReference type="InterPro" id="IPR036513">
    <property type="entry name" value="STAS_dom_sf"/>
</dbReference>
<keyword evidence="3" id="KW-1185">Reference proteome</keyword>